<dbReference type="SUPFAM" id="SSF52949">
    <property type="entry name" value="Macro domain-like"/>
    <property type="match status" value="1"/>
</dbReference>
<evidence type="ECO:0000313" key="2">
    <source>
        <dbReference type="EMBL" id="KFA88176.1"/>
    </source>
</evidence>
<proteinExistence type="predicted"/>
<dbReference type="GO" id="GO:0070006">
    <property type="term" value="F:metalloaminopeptidase activity"/>
    <property type="evidence" value="ECO:0007669"/>
    <property type="project" value="InterPro"/>
</dbReference>
<feature type="domain" description="Peptidase M17 leucyl aminopeptidase N-terminal" evidence="1">
    <location>
        <begin position="26"/>
        <end position="130"/>
    </location>
</feature>
<dbReference type="AlphaFoldDB" id="A0A084SI91"/>
<organism evidence="2 3">
    <name type="scientific">Archangium violaceum Cb vi76</name>
    <dbReference type="NCBI Taxonomy" id="1406225"/>
    <lineage>
        <taxon>Bacteria</taxon>
        <taxon>Pseudomonadati</taxon>
        <taxon>Myxococcota</taxon>
        <taxon>Myxococcia</taxon>
        <taxon>Myxococcales</taxon>
        <taxon>Cystobacterineae</taxon>
        <taxon>Archangiaceae</taxon>
        <taxon>Archangium</taxon>
    </lineage>
</organism>
<dbReference type="RefSeq" id="WP_043409710.1">
    <property type="nucleotide sequence ID" value="NZ_JPMI01000302.1"/>
</dbReference>
<evidence type="ECO:0000259" key="1">
    <source>
        <dbReference type="Pfam" id="PF02789"/>
    </source>
</evidence>
<name>A0A084SI91_9BACT</name>
<dbReference type="InterPro" id="IPR008283">
    <property type="entry name" value="Peptidase_M17_N"/>
</dbReference>
<dbReference type="GO" id="GO:0006508">
    <property type="term" value="P:proteolysis"/>
    <property type="evidence" value="ECO:0007669"/>
    <property type="project" value="InterPro"/>
</dbReference>
<dbReference type="Gene3D" id="3.40.220.10">
    <property type="entry name" value="Leucine Aminopeptidase, subunit E, domain 1"/>
    <property type="match status" value="1"/>
</dbReference>
<sequence>MNVAAYDVGLQGLDSLEGVDALCLFVGEDDRPLPGSAGYVDWRLCGALSRVLQSGFFVGAQGDSLLLPADGRFPVPRIFVIGLGRRKALDASSLGEALANAGQVLARAKVEGVALEIPGTGALDEAARAASLTDKFIPSFKGGKKVAVLADKELARRLPGRKG</sequence>
<comment type="caution">
    <text evidence="2">The sequence shown here is derived from an EMBL/GenBank/DDBJ whole genome shotgun (WGS) entry which is preliminary data.</text>
</comment>
<dbReference type="Pfam" id="PF02789">
    <property type="entry name" value="Peptidase_M17_N"/>
    <property type="match status" value="1"/>
</dbReference>
<dbReference type="EMBL" id="JPMI01000302">
    <property type="protein sequence ID" value="KFA88176.1"/>
    <property type="molecule type" value="Genomic_DNA"/>
</dbReference>
<protein>
    <submittedName>
        <fullName evidence="2">Peptidase M17</fullName>
    </submittedName>
</protein>
<gene>
    <name evidence="2" type="ORF">Q664_43105</name>
</gene>
<evidence type="ECO:0000313" key="3">
    <source>
        <dbReference type="Proteomes" id="UP000028547"/>
    </source>
</evidence>
<dbReference type="Proteomes" id="UP000028547">
    <property type="component" value="Unassembled WGS sequence"/>
</dbReference>
<dbReference type="InterPro" id="IPR043472">
    <property type="entry name" value="Macro_dom-like"/>
</dbReference>
<reference evidence="2 3" key="1">
    <citation type="submission" date="2014-07" db="EMBL/GenBank/DDBJ databases">
        <title>Draft Genome Sequence of Gephyronic Acid Producer, Cystobacter violaceus Strain Cb vi76.</title>
        <authorList>
            <person name="Stevens D.C."/>
            <person name="Young J."/>
            <person name="Carmichael R."/>
            <person name="Tan J."/>
            <person name="Taylor R.E."/>
        </authorList>
    </citation>
    <scope>NUCLEOTIDE SEQUENCE [LARGE SCALE GENOMIC DNA]</scope>
    <source>
        <strain evidence="2 3">Cb vi76</strain>
    </source>
</reference>
<accession>A0A084SI91</accession>